<gene>
    <name evidence="1" type="ORF">RT97_12110</name>
</gene>
<dbReference type="SFLD" id="SFLDS00003">
    <property type="entry name" value="Haloacid_Dehalogenase"/>
    <property type="match status" value="1"/>
</dbReference>
<reference evidence="1 2" key="1">
    <citation type="submission" date="2014-12" db="EMBL/GenBank/DDBJ databases">
        <title>16Stimator: statistical estimation of ribosomal gene copy numbers from draft genome assemblies.</title>
        <authorList>
            <person name="Perisin M.A."/>
            <person name="Vetter M."/>
            <person name="Gilbert J.A."/>
            <person name="Bergelson J."/>
        </authorList>
    </citation>
    <scope>NUCLEOTIDE SEQUENCE [LARGE SCALE GENOMIC DNA]</scope>
    <source>
        <strain evidence="1 2">MEDvA23</strain>
    </source>
</reference>
<organism evidence="1 2">
    <name type="scientific">Variovorax paradoxus</name>
    <dbReference type="NCBI Taxonomy" id="34073"/>
    <lineage>
        <taxon>Bacteria</taxon>
        <taxon>Pseudomonadati</taxon>
        <taxon>Pseudomonadota</taxon>
        <taxon>Betaproteobacteria</taxon>
        <taxon>Burkholderiales</taxon>
        <taxon>Comamonadaceae</taxon>
        <taxon>Variovorax</taxon>
    </lineage>
</organism>
<dbReference type="SFLD" id="SFLDG01129">
    <property type="entry name" value="C1.5:_HAD__Beta-PGM__Phosphata"/>
    <property type="match status" value="1"/>
</dbReference>
<dbReference type="InterPro" id="IPR006439">
    <property type="entry name" value="HAD-SF_hydro_IA"/>
</dbReference>
<dbReference type="PANTHER" id="PTHR43611">
    <property type="entry name" value="ALPHA-D-GLUCOSE 1-PHOSPHATE PHOSPHATASE"/>
    <property type="match status" value="1"/>
</dbReference>
<dbReference type="InterPro" id="IPR023214">
    <property type="entry name" value="HAD_sf"/>
</dbReference>
<comment type="caution">
    <text evidence="1">The sequence shown here is derived from an EMBL/GenBank/DDBJ whole genome shotgun (WGS) entry which is preliminary data.</text>
</comment>
<dbReference type="NCBIfam" id="TIGR01509">
    <property type="entry name" value="HAD-SF-IA-v3"/>
    <property type="match status" value="1"/>
</dbReference>
<evidence type="ECO:0000313" key="2">
    <source>
        <dbReference type="Proteomes" id="UP000032067"/>
    </source>
</evidence>
<dbReference type="OrthoDB" id="9797415at2"/>
<dbReference type="RefSeq" id="WP_042579034.1">
    <property type="nucleotide sequence ID" value="NZ_JXQQ01000027.1"/>
</dbReference>
<dbReference type="Gene3D" id="1.10.150.240">
    <property type="entry name" value="Putative phosphatase, domain 2"/>
    <property type="match status" value="1"/>
</dbReference>
<sequence>MNVVFDLGAVLLAWEPTRLVQAHLASHAPTEAAAAALGRALFHHDDWTSFDCGTRTLDDAIARMAARLSLPAERLHAMLDNLGERLEAIDVTTDMLQQLFAHREGGQPLRLYYLSNMPAPYARGVERRHSFMRRFDGGVFSGDVKFIKPDREIFEVLAVRYALDPAETVFIDDSAANVEAARAFGWQAIHCTAPDMLPAQLSRYLPVNTTLSASKPRLRA</sequence>
<dbReference type="InterPro" id="IPR023198">
    <property type="entry name" value="PGP-like_dom2"/>
</dbReference>
<dbReference type="EMBL" id="JXQQ01000027">
    <property type="protein sequence ID" value="KIQ32491.1"/>
    <property type="molecule type" value="Genomic_DNA"/>
</dbReference>
<dbReference type="Proteomes" id="UP000032067">
    <property type="component" value="Unassembled WGS sequence"/>
</dbReference>
<proteinExistence type="predicted"/>
<name>A0A0D0MJH6_VARPD</name>
<dbReference type="PANTHER" id="PTHR43611:SF3">
    <property type="entry name" value="FLAVIN MONONUCLEOTIDE HYDROLASE 1, CHLOROPLATIC"/>
    <property type="match status" value="1"/>
</dbReference>
<accession>A0A0D0MJH6</accession>
<dbReference type="Gene3D" id="3.40.50.1000">
    <property type="entry name" value="HAD superfamily/HAD-like"/>
    <property type="match status" value="1"/>
</dbReference>
<dbReference type="CDD" id="cd02603">
    <property type="entry name" value="HAD_sEH-N_like"/>
    <property type="match status" value="1"/>
</dbReference>
<dbReference type="SUPFAM" id="SSF56784">
    <property type="entry name" value="HAD-like"/>
    <property type="match status" value="1"/>
</dbReference>
<evidence type="ECO:0000313" key="1">
    <source>
        <dbReference type="EMBL" id="KIQ32491.1"/>
    </source>
</evidence>
<dbReference type="Pfam" id="PF00702">
    <property type="entry name" value="Hydrolase"/>
    <property type="match status" value="1"/>
</dbReference>
<protein>
    <submittedName>
        <fullName evidence="1">Haloacid dehalogenase</fullName>
    </submittedName>
</protein>
<dbReference type="AlphaFoldDB" id="A0A0D0MJH6"/>
<dbReference type="InterPro" id="IPR036412">
    <property type="entry name" value="HAD-like_sf"/>
</dbReference>